<organism evidence="2 3">
    <name type="scientific">Stephania yunnanensis</name>
    <dbReference type="NCBI Taxonomy" id="152371"/>
    <lineage>
        <taxon>Eukaryota</taxon>
        <taxon>Viridiplantae</taxon>
        <taxon>Streptophyta</taxon>
        <taxon>Embryophyta</taxon>
        <taxon>Tracheophyta</taxon>
        <taxon>Spermatophyta</taxon>
        <taxon>Magnoliopsida</taxon>
        <taxon>Ranunculales</taxon>
        <taxon>Menispermaceae</taxon>
        <taxon>Menispermoideae</taxon>
        <taxon>Cissampelideae</taxon>
        <taxon>Stephania</taxon>
    </lineage>
</organism>
<feature type="region of interest" description="Disordered" evidence="1">
    <location>
        <begin position="1"/>
        <end position="39"/>
    </location>
</feature>
<evidence type="ECO:0000313" key="2">
    <source>
        <dbReference type="EMBL" id="KAK9160476.1"/>
    </source>
</evidence>
<protein>
    <submittedName>
        <fullName evidence="2">Uncharacterized protein</fullName>
    </submittedName>
</protein>
<dbReference type="AlphaFoldDB" id="A0AAP0KXI1"/>
<gene>
    <name evidence="2" type="ORF">Syun_006817</name>
</gene>
<name>A0AAP0KXI1_9MAGN</name>
<evidence type="ECO:0000256" key="1">
    <source>
        <dbReference type="SAM" id="MobiDB-lite"/>
    </source>
</evidence>
<keyword evidence="3" id="KW-1185">Reference proteome</keyword>
<reference evidence="2 3" key="1">
    <citation type="submission" date="2024-01" db="EMBL/GenBank/DDBJ databases">
        <title>Genome assemblies of Stephania.</title>
        <authorList>
            <person name="Yang L."/>
        </authorList>
    </citation>
    <scope>NUCLEOTIDE SEQUENCE [LARGE SCALE GENOMIC DNA]</scope>
    <source>
        <strain evidence="2">YNDBR</strain>
        <tissue evidence="2">Leaf</tissue>
    </source>
</reference>
<evidence type="ECO:0000313" key="3">
    <source>
        <dbReference type="Proteomes" id="UP001420932"/>
    </source>
</evidence>
<feature type="compositionally biased region" description="Basic and acidic residues" evidence="1">
    <location>
        <begin position="17"/>
        <end position="39"/>
    </location>
</feature>
<dbReference type="EMBL" id="JBBNAF010000003">
    <property type="protein sequence ID" value="KAK9160476.1"/>
    <property type="molecule type" value="Genomic_DNA"/>
</dbReference>
<dbReference type="Proteomes" id="UP001420932">
    <property type="component" value="Unassembled WGS sequence"/>
</dbReference>
<accession>A0AAP0KXI1</accession>
<proteinExistence type="predicted"/>
<sequence length="85" mass="9894">METRGSVEANDAGAQTIEREKESERDFAMRVRGDEEQKKSPQKFLVEAKRWRRLSTYIGLGEKSSKVIQTHKSTKFLNKLNTPYF</sequence>
<comment type="caution">
    <text evidence="2">The sequence shown here is derived from an EMBL/GenBank/DDBJ whole genome shotgun (WGS) entry which is preliminary data.</text>
</comment>